<dbReference type="PANTHER" id="PTHR47235:SF1">
    <property type="entry name" value="BLR6548 PROTEIN"/>
    <property type="match status" value="1"/>
</dbReference>
<evidence type="ECO:0000313" key="3">
    <source>
        <dbReference type="EMBL" id="SUZ74545.1"/>
    </source>
</evidence>
<dbReference type="PANTHER" id="PTHR47235">
    <property type="entry name" value="BLR6548 PROTEIN"/>
    <property type="match status" value="1"/>
</dbReference>
<evidence type="ECO:0000256" key="1">
    <source>
        <dbReference type="ARBA" id="ARBA00022729"/>
    </source>
</evidence>
<organism evidence="3">
    <name type="scientific">marine metagenome</name>
    <dbReference type="NCBI Taxonomy" id="408172"/>
    <lineage>
        <taxon>unclassified sequences</taxon>
        <taxon>metagenomes</taxon>
        <taxon>ecological metagenomes</taxon>
    </lineage>
</organism>
<proteinExistence type="predicted"/>
<dbReference type="InterPro" id="IPR028082">
    <property type="entry name" value="Peripla_BP_I"/>
</dbReference>
<accession>A0A381Q5C3</accession>
<keyword evidence="1" id="KW-0732">Signal</keyword>
<dbReference type="Gene3D" id="3.40.50.2300">
    <property type="match status" value="2"/>
</dbReference>
<reference evidence="3" key="1">
    <citation type="submission" date="2018-05" db="EMBL/GenBank/DDBJ databases">
        <authorList>
            <person name="Lanie J.A."/>
            <person name="Ng W.-L."/>
            <person name="Kazmierczak K.M."/>
            <person name="Andrzejewski T.M."/>
            <person name="Davidsen T.M."/>
            <person name="Wayne K.J."/>
            <person name="Tettelin H."/>
            <person name="Glass J.I."/>
            <person name="Rusch D."/>
            <person name="Podicherti R."/>
            <person name="Tsui H.-C.T."/>
            <person name="Winkler M.E."/>
        </authorList>
    </citation>
    <scope>NUCLEOTIDE SEQUENCE</scope>
</reference>
<protein>
    <recommendedName>
        <fullName evidence="2">Leucine-binding protein domain-containing protein</fullName>
    </recommendedName>
</protein>
<dbReference type="AlphaFoldDB" id="A0A381Q5C3"/>
<name>A0A381Q5C3_9ZZZZ</name>
<evidence type="ECO:0000259" key="2">
    <source>
        <dbReference type="Pfam" id="PF13458"/>
    </source>
</evidence>
<dbReference type="InterPro" id="IPR028081">
    <property type="entry name" value="Leu-bd"/>
</dbReference>
<gene>
    <name evidence="3" type="ORF">METZ01_LOCUS27399</name>
</gene>
<dbReference type="SUPFAM" id="SSF53822">
    <property type="entry name" value="Periplasmic binding protein-like I"/>
    <property type="match status" value="1"/>
</dbReference>
<dbReference type="EMBL" id="UINC01001215">
    <property type="protein sequence ID" value="SUZ74545.1"/>
    <property type="molecule type" value="Genomic_DNA"/>
</dbReference>
<dbReference type="Pfam" id="PF13458">
    <property type="entry name" value="Peripla_BP_6"/>
    <property type="match status" value="1"/>
</dbReference>
<feature type="domain" description="Leucine-binding protein" evidence="2">
    <location>
        <begin position="45"/>
        <end position="374"/>
    </location>
</feature>
<sequence length="388" mass="43534">MENIHAKNMNLSRPAGILVLLLSITTLCSAETGIFQRNIVLATHQPLSGPAQEYSVIGKSSQAYFQYVNDQGGVHGRSIELKIIDDQFKPHRAKKVFTELTVRNDIFAVFSGIGSKTHQAVYPLLKQQRMSSFFVGSDLPEWTQPVRTNVFGFMPTADTEARVLGKYLTQKHSGEKLIIWYAEKPVYLRAVKSLTSELYGVSAKLLPGKTGRLSAEWELIRERYPDLLVALGSFGDLLDFLKASPQLNIPVYTGHALADSRLPEWLNGKDSERVRVLTAYPLIIETEHPGQKLHQLILNEYAPHLAPNRWTLYGHAVAELMVEVLKLSGRALSRQKAVLSAENIKQWEGKLLPPVNLGSRNHLALTTFRVSRIAHGRVNHMSEWIDGR</sequence>